<dbReference type="InterPro" id="IPR000504">
    <property type="entry name" value="RRM_dom"/>
</dbReference>
<keyword evidence="5" id="KW-1185">Reference proteome</keyword>
<name>A0A316VLF8_9BASI</name>
<dbReference type="InterPro" id="IPR012677">
    <property type="entry name" value="Nucleotide-bd_a/b_plait_sf"/>
</dbReference>
<dbReference type="PROSITE" id="PS50102">
    <property type="entry name" value="RRM"/>
    <property type="match status" value="1"/>
</dbReference>
<protein>
    <submittedName>
        <fullName evidence="4">RNA-binding domain-containing protein</fullName>
    </submittedName>
</protein>
<dbReference type="GeneID" id="37023197"/>
<evidence type="ECO:0000313" key="4">
    <source>
        <dbReference type="EMBL" id="PWN36375.1"/>
    </source>
</evidence>
<feature type="compositionally biased region" description="Basic and acidic residues" evidence="2">
    <location>
        <begin position="239"/>
        <end position="249"/>
    </location>
</feature>
<proteinExistence type="predicted"/>
<feature type="compositionally biased region" description="Basic and acidic residues" evidence="2">
    <location>
        <begin position="195"/>
        <end position="213"/>
    </location>
</feature>
<feature type="compositionally biased region" description="Polar residues" evidence="2">
    <location>
        <begin position="122"/>
        <end position="134"/>
    </location>
</feature>
<dbReference type="InParanoid" id="A0A316VLF8"/>
<dbReference type="CDD" id="cd00590">
    <property type="entry name" value="RRM_SF"/>
    <property type="match status" value="1"/>
</dbReference>
<dbReference type="SMART" id="SM00360">
    <property type="entry name" value="RRM"/>
    <property type="match status" value="1"/>
</dbReference>
<dbReference type="SUPFAM" id="SSF54928">
    <property type="entry name" value="RNA-binding domain, RBD"/>
    <property type="match status" value="1"/>
</dbReference>
<sequence length="249" mass="27553">MSTSPKRLHVTRFPLGISARDLGNVFESIGPIFECRIPFRARYAFVEYLDPEDALTAMTKLNGYLMEDKQLTVSWATQRSNNNSINNHIRAQKDNPNLCPLPEKPNSRYAMPNSGADEESIQENSKVVPSQQSPKAPLSGWESGENAEGGTGIRIRGISESGEAYQNSHCGWDSGSDQEFDFTPDDSPVKTISRPRSEGDVRMLNSQEKHLMKNSESAPCLSKRKRSFGAVGGHGNTEAPKRAHAEEGW</sequence>
<evidence type="ECO:0000256" key="2">
    <source>
        <dbReference type="SAM" id="MobiDB-lite"/>
    </source>
</evidence>
<gene>
    <name evidence="4" type="ORF">FA14DRAFT_184922</name>
</gene>
<organism evidence="4 5">
    <name type="scientific">Meira miltonrushii</name>
    <dbReference type="NCBI Taxonomy" id="1280837"/>
    <lineage>
        <taxon>Eukaryota</taxon>
        <taxon>Fungi</taxon>
        <taxon>Dikarya</taxon>
        <taxon>Basidiomycota</taxon>
        <taxon>Ustilaginomycotina</taxon>
        <taxon>Exobasidiomycetes</taxon>
        <taxon>Exobasidiales</taxon>
        <taxon>Brachybasidiaceae</taxon>
        <taxon>Meira</taxon>
    </lineage>
</organism>
<evidence type="ECO:0000256" key="1">
    <source>
        <dbReference type="PROSITE-ProRule" id="PRU00176"/>
    </source>
</evidence>
<dbReference type="Pfam" id="PF00076">
    <property type="entry name" value="RRM_1"/>
    <property type="match status" value="1"/>
</dbReference>
<dbReference type="Proteomes" id="UP000245771">
    <property type="component" value="Unassembled WGS sequence"/>
</dbReference>
<keyword evidence="1" id="KW-0694">RNA-binding</keyword>
<accession>A0A316VLF8</accession>
<dbReference type="AlphaFoldDB" id="A0A316VLF8"/>
<evidence type="ECO:0000259" key="3">
    <source>
        <dbReference type="PROSITE" id="PS50102"/>
    </source>
</evidence>
<dbReference type="STRING" id="1280837.A0A316VLF8"/>
<dbReference type="Gene3D" id="3.30.70.330">
    <property type="match status" value="1"/>
</dbReference>
<dbReference type="GO" id="GO:0003723">
    <property type="term" value="F:RNA binding"/>
    <property type="evidence" value="ECO:0007669"/>
    <property type="project" value="UniProtKB-UniRule"/>
</dbReference>
<evidence type="ECO:0000313" key="5">
    <source>
        <dbReference type="Proteomes" id="UP000245771"/>
    </source>
</evidence>
<dbReference type="InterPro" id="IPR035979">
    <property type="entry name" value="RBD_domain_sf"/>
</dbReference>
<dbReference type="InterPro" id="IPR050907">
    <property type="entry name" value="SRSF"/>
</dbReference>
<dbReference type="EMBL" id="KZ819603">
    <property type="protein sequence ID" value="PWN36375.1"/>
    <property type="molecule type" value="Genomic_DNA"/>
</dbReference>
<feature type="domain" description="RRM" evidence="3">
    <location>
        <begin position="6"/>
        <end position="78"/>
    </location>
</feature>
<dbReference type="OrthoDB" id="5970at2759"/>
<feature type="region of interest" description="Disordered" evidence="2">
    <location>
        <begin position="86"/>
        <end position="249"/>
    </location>
</feature>
<dbReference type="RefSeq" id="XP_025356677.1">
    <property type="nucleotide sequence ID" value="XM_025501416.1"/>
</dbReference>
<reference evidence="4 5" key="1">
    <citation type="journal article" date="2018" name="Mol. Biol. Evol.">
        <title>Broad Genomic Sampling Reveals a Smut Pathogenic Ancestry of the Fungal Clade Ustilaginomycotina.</title>
        <authorList>
            <person name="Kijpornyongpan T."/>
            <person name="Mondo S.J."/>
            <person name="Barry K."/>
            <person name="Sandor L."/>
            <person name="Lee J."/>
            <person name="Lipzen A."/>
            <person name="Pangilinan J."/>
            <person name="LaButti K."/>
            <person name="Hainaut M."/>
            <person name="Henrissat B."/>
            <person name="Grigoriev I.V."/>
            <person name="Spatafora J.W."/>
            <person name="Aime M.C."/>
        </authorList>
    </citation>
    <scope>NUCLEOTIDE SEQUENCE [LARGE SCALE GENOMIC DNA]</scope>
    <source>
        <strain evidence="4 5">MCA 3882</strain>
    </source>
</reference>
<dbReference type="PANTHER" id="PTHR23147">
    <property type="entry name" value="SERINE/ARGININE RICH SPLICING FACTOR"/>
    <property type="match status" value="1"/>
</dbReference>